<gene>
    <name evidence="1" type="ORF">Pint_06038</name>
</gene>
<reference evidence="2" key="1">
    <citation type="journal article" date="2023" name="G3 (Bethesda)">
        <title>Genome assembly and association tests identify interacting loci associated with vigor, precocity, and sex in interspecific pistachio rootstocks.</title>
        <authorList>
            <person name="Palmer W."/>
            <person name="Jacygrad E."/>
            <person name="Sagayaradj S."/>
            <person name="Cavanaugh K."/>
            <person name="Han R."/>
            <person name="Bertier L."/>
            <person name="Beede B."/>
            <person name="Kafkas S."/>
            <person name="Golino D."/>
            <person name="Preece J."/>
            <person name="Michelmore R."/>
        </authorList>
    </citation>
    <scope>NUCLEOTIDE SEQUENCE [LARGE SCALE GENOMIC DNA]</scope>
</reference>
<dbReference type="Proteomes" id="UP001163603">
    <property type="component" value="Chromosome 3"/>
</dbReference>
<sequence>MGVLLIPRLTLTLTIISLFIFLSRSSSQEILINNAERRIDLSTHIVKVFFTLKVENIGTNAVSEILLAFPPTQADHLAFVEALATTGKRKKKTYVPLVVKPTELPDAPNETKYFSISLVNPLNSGDTTTLEVLYVFTHSLEPFPMEISQSESQLVYYRDSALILSPYHIKQQTTFIKTPTTKVESFTRLDPTNRAGTEMKYGPYEDQPPYSYSPIIVHCENNNPFAVVEELVREVEISHWGSIQITEHYKLVHAGARHKGIFSRVEYQSRPSFSGVSSFKHLLARLPPRVHSVYYRDEIGNISSSHLRTDSQKSDLEIEPRYPLFGGWKATFIIGYGVPLQDFLFESPDGRRYLNFTFGCPLAESVVDKLTIKVVLPEGSKDPSAVVTFPVEQHLETKYSYLDVVGRTVVVLEKKNVVPMHNTVFQVYYTFNPIFMLAEPLMLTSVFFLFFVACVAYLHIDLSIRK</sequence>
<proteinExistence type="predicted"/>
<evidence type="ECO:0000313" key="1">
    <source>
        <dbReference type="EMBL" id="KAJ0046657.1"/>
    </source>
</evidence>
<comment type="caution">
    <text evidence="1">The sequence shown here is derived from an EMBL/GenBank/DDBJ whole genome shotgun (WGS) entry which is preliminary data.</text>
</comment>
<dbReference type="EMBL" id="CM047738">
    <property type="protein sequence ID" value="KAJ0046657.1"/>
    <property type="molecule type" value="Genomic_DNA"/>
</dbReference>
<protein>
    <submittedName>
        <fullName evidence="1">Uncharacterized protein</fullName>
    </submittedName>
</protein>
<accession>A0ACC0Z6X1</accession>
<organism evidence="1 2">
    <name type="scientific">Pistacia integerrima</name>
    <dbReference type="NCBI Taxonomy" id="434235"/>
    <lineage>
        <taxon>Eukaryota</taxon>
        <taxon>Viridiplantae</taxon>
        <taxon>Streptophyta</taxon>
        <taxon>Embryophyta</taxon>
        <taxon>Tracheophyta</taxon>
        <taxon>Spermatophyta</taxon>
        <taxon>Magnoliopsida</taxon>
        <taxon>eudicotyledons</taxon>
        <taxon>Gunneridae</taxon>
        <taxon>Pentapetalae</taxon>
        <taxon>rosids</taxon>
        <taxon>malvids</taxon>
        <taxon>Sapindales</taxon>
        <taxon>Anacardiaceae</taxon>
        <taxon>Pistacia</taxon>
    </lineage>
</organism>
<evidence type="ECO:0000313" key="2">
    <source>
        <dbReference type="Proteomes" id="UP001163603"/>
    </source>
</evidence>
<name>A0ACC0Z6X1_9ROSI</name>
<keyword evidence="2" id="KW-1185">Reference proteome</keyword>